<dbReference type="InterPro" id="IPR049566">
    <property type="entry name" value="WDR59_RTC1-like_RING_Znf"/>
</dbReference>
<evidence type="ECO:0000256" key="3">
    <source>
        <dbReference type="PROSITE-ProRule" id="PRU00175"/>
    </source>
</evidence>
<proteinExistence type="predicted"/>
<feature type="compositionally biased region" description="Basic and acidic residues" evidence="4">
    <location>
        <begin position="620"/>
        <end position="630"/>
    </location>
</feature>
<organism evidence="6 7">
    <name type="scientific">Cladosporium halotolerans</name>
    <dbReference type="NCBI Taxonomy" id="1052096"/>
    <lineage>
        <taxon>Eukaryota</taxon>
        <taxon>Fungi</taxon>
        <taxon>Dikarya</taxon>
        <taxon>Ascomycota</taxon>
        <taxon>Pezizomycotina</taxon>
        <taxon>Dothideomycetes</taxon>
        <taxon>Dothideomycetidae</taxon>
        <taxon>Cladosporiales</taxon>
        <taxon>Cladosporiaceae</taxon>
        <taxon>Cladosporium</taxon>
    </lineage>
</organism>
<evidence type="ECO:0000256" key="4">
    <source>
        <dbReference type="SAM" id="MobiDB-lite"/>
    </source>
</evidence>
<dbReference type="SMART" id="SM00320">
    <property type="entry name" value="WD40"/>
    <property type="match status" value="3"/>
</dbReference>
<evidence type="ECO:0000313" key="6">
    <source>
        <dbReference type="EMBL" id="KAL1590157.1"/>
    </source>
</evidence>
<dbReference type="EMBL" id="JAAQHG020000003">
    <property type="protein sequence ID" value="KAL1590157.1"/>
    <property type="molecule type" value="Genomic_DNA"/>
</dbReference>
<evidence type="ECO:0000313" key="7">
    <source>
        <dbReference type="Proteomes" id="UP000803884"/>
    </source>
</evidence>
<evidence type="ECO:0000256" key="1">
    <source>
        <dbReference type="ARBA" id="ARBA00022574"/>
    </source>
</evidence>
<keyword evidence="3" id="KW-0862">Zinc</keyword>
<dbReference type="PANTHER" id="PTHR46170">
    <property type="entry name" value="GATOR COMPLEX PROTEIN WDR59"/>
    <property type="match status" value="1"/>
</dbReference>
<accession>A0AB34KZ25</accession>
<dbReference type="GO" id="GO:0005774">
    <property type="term" value="C:vacuolar membrane"/>
    <property type="evidence" value="ECO:0007669"/>
    <property type="project" value="TreeGrafter"/>
</dbReference>
<feature type="compositionally biased region" description="Polar residues" evidence="4">
    <location>
        <begin position="896"/>
        <end position="907"/>
    </location>
</feature>
<feature type="compositionally biased region" description="Low complexity" evidence="4">
    <location>
        <begin position="436"/>
        <end position="451"/>
    </location>
</feature>
<feature type="region of interest" description="Disordered" evidence="4">
    <location>
        <begin position="1065"/>
        <end position="1084"/>
    </location>
</feature>
<reference evidence="6 7" key="1">
    <citation type="journal article" date="2020" name="Microbiol. Resour. Announc.">
        <title>Draft Genome Sequence of a Cladosporium Species Isolated from the Mesophotic Ascidian Didemnum maculosum.</title>
        <authorList>
            <person name="Gioti A."/>
            <person name="Siaperas R."/>
            <person name="Nikolaivits E."/>
            <person name="Le Goff G."/>
            <person name="Ouazzani J."/>
            <person name="Kotoulas G."/>
            <person name="Topakas E."/>
        </authorList>
    </citation>
    <scope>NUCLEOTIDE SEQUENCE [LARGE SCALE GENOMIC DNA]</scope>
    <source>
        <strain evidence="6 7">TM138-S3</strain>
    </source>
</reference>
<keyword evidence="7" id="KW-1185">Reference proteome</keyword>
<dbReference type="PROSITE" id="PS50089">
    <property type="entry name" value="ZF_RING_2"/>
    <property type="match status" value="1"/>
</dbReference>
<feature type="compositionally biased region" description="Polar residues" evidence="4">
    <location>
        <begin position="914"/>
        <end position="935"/>
    </location>
</feature>
<dbReference type="GO" id="GO:0008270">
    <property type="term" value="F:zinc ion binding"/>
    <property type="evidence" value="ECO:0007669"/>
    <property type="project" value="UniProtKB-KW"/>
</dbReference>
<comment type="caution">
    <text evidence="6">The sequence shown here is derived from an EMBL/GenBank/DDBJ whole genome shotgun (WGS) entry which is preliminary data.</text>
</comment>
<dbReference type="GO" id="GO:0035859">
    <property type="term" value="C:Seh1-associated complex"/>
    <property type="evidence" value="ECO:0007669"/>
    <property type="project" value="TreeGrafter"/>
</dbReference>
<dbReference type="InterPro" id="IPR001841">
    <property type="entry name" value="Znf_RING"/>
</dbReference>
<feature type="region of interest" description="Disordered" evidence="4">
    <location>
        <begin position="1021"/>
        <end position="1056"/>
    </location>
</feature>
<dbReference type="Gene3D" id="2.130.10.10">
    <property type="entry name" value="YVTN repeat-like/Quinoprotein amine dehydrogenase"/>
    <property type="match status" value="1"/>
</dbReference>
<dbReference type="AlphaFoldDB" id="A0AB34KZ25"/>
<keyword evidence="2" id="KW-0677">Repeat</keyword>
<evidence type="ECO:0000256" key="2">
    <source>
        <dbReference type="ARBA" id="ARBA00022737"/>
    </source>
</evidence>
<feature type="compositionally biased region" description="Polar residues" evidence="4">
    <location>
        <begin position="373"/>
        <end position="402"/>
    </location>
</feature>
<feature type="region of interest" description="Disordered" evidence="4">
    <location>
        <begin position="368"/>
        <end position="455"/>
    </location>
</feature>
<name>A0AB34KZ25_9PEZI</name>
<dbReference type="SUPFAM" id="SSF50978">
    <property type="entry name" value="WD40 repeat-like"/>
    <property type="match status" value="1"/>
</dbReference>
<keyword evidence="1" id="KW-0853">WD repeat</keyword>
<dbReference type="Pfam" id="PF17120">
    <property type="entry name" value="zf-RING_16"/>
    <property type="match status" value="1"/>
</dbReference>
<dbReference type="InterPro" id="IPR049567">
    <property type="entry name" value="WDR59-like"/>
</dbReference>
<feature type="compositionally biased region" description="Basic residues" evidence="4">
    <location>
        <begin position="419"/>
        <end position="435"/>
    </location>
</feature>
<feature type="region of interest" description="Disordered" evidence="4">
    <location>
        <begin position="609"/>
        <end position="638"/>
    </location>
</feature>
<sequence>MGRPDIRRLDASNGATKTARLASNQSYAAYAQGHSILVARLDSDCTFEKRCASLRPDVFGKGPVLAFSPLRANLLSISGGSRTTIWDISADSQICTIHGSGRSITASAWASHDPDILALGHVDGHISIWHLRRLSQPQCLLFTGTPHCYLLSWCSTNPPMLAACNGQSISVWDASMNMKLVATSDRFDDPVRSLSWRQHSRNNFLAVTARGRVDEYEGSDSAGVEVTAPDDSLDDGLFGDLDGLLPRHLKLSESVKVDPPSYLLAFGETAIMILDQSARYLRLFKDLRSTGNDSSIWEYELSNPAESLTLILGVDTINVMAISRRKVECIVIPSEVVRQLGDTTCPMLSEKTNEVAGLRSMTQQDDEFPFNGAFQTSTGEGQSVNTRGQPGSVNPWTSQKPSKTMYPLLMSVALPGKEKRSKKRKSAHKRLRYSPRSRPTTSTSDHSASTALPIAPPVEAMTSSLELPKPIGEESSMPFLSPTIPSRGPSPSTFPALGDDILLPPPETESFGSLPSTAMNDSDSDEETFDGDALKGSGTLMMPGGANVPLPKSCGAFFSPSGRLITYFPPKPRMKSANMNGLSPDDPEERSTKASRLFPLFGNLAIEEHDYEDSETDSVSSREDASHNTDYKSGLFDLSNPSDRSWPERLAPMRNLAHSGHDQPTVIVSIRNVNDLIHFKPEMAHDYQVTCDSEQAAVDSSMANAEIARDIGLDDVANIWSLLSVLVQTSDNSVVSSPKVHSIGNLPRISTTPPEANSKRRASTRVVSSVHDVKLIDIDIPTIARQANHSLRSRSQSTLDYSRKEASAFVGSMRNRSRLGASWLVSQIFAWTEMRADIQMLASLSAVLLSSAQPFGRTSTASFNARSSLHASDYFTDGSTHQAQALSRTAPVLQADSRTGSFVNQSPAKPPQGSHVSSRNASQPATPYIESLSSTPPFPFPKLSRQGSRLSASGSASPEHHRSSFGAAAKYYAQSITDKISSYGTSPPARRFGTSPNNELSSSLPGGSWSKSVSFASGVEHVGDSRSSARLGPDDGYDSDRTIEDTSLPQTPKRYAGPITFTLKNTDTFGPSHDTQTRPQPQSLLSPALTGKAKIWIGHYAEQLRRWDMEIKAAELDNIAGAREDSVTPRDQSVYPVPASKGKASCGICHCKIRGVQHVCSRCLHTTHLSCLKGLLDSYRSEEMECPTGCGCVCSTVPLEEPVWEADENQSAAPVIRKKPSLTDPRTWRARIQGDSW</sequence>
<feature type="compositionally biased region" description="Polar residues" evidence="4">
    <location>
        <begin position="510"/>
        <end position="521"/>
    </location>
</feature>
<dbReference type="RefSeq" id="XP_069233262.1">
    <property type="nucleotide sequence ID" value="XM_069369717.1"/>
</dbReference>
<dbReference type="GO" id="GO:1904263">
    <property type="term" value="P:positive regulation of TORC1 signaling"/>
    <property type="evidence" value="ECO:0007669"/>
    <property type="project" value="TreeGrafter"/>
</dbReference>
<dbReference type="InterPro" id="IPR001680">
    <property type="entry name" value="WD40_rpt"/>
</dbReference>
<dbReference type="GeneID" id="96002555"/>
<feature type="compositionally biased region" description="Polar residues" evidence="4">
    <location>
        <begin position="945"/>
        <end position="956"/>
    </location>
</feature>
<feature type="region of interest" description="Disordered" evidence="4">
    <location>
        <begin position="896"/>
        <end position="962"/>
    </location>
</feature>
<feature type="region of interest" description="Disordered" evidence="4">
    <location>
        <begin position="982"/>
        <end position="1008"/>
    </location>
</feature>
<keyword evidence="3" id="KW-0479">Metal-binding</keyword>
<feature type="domain" description="RING-type" evidence="5">
    <location>
        <begin position="1146"/>
        <end position="1187"/>
    </location>
</feature>
<gene>
    <name evidence="6" type="ORF">WHR41_01111</name>
</gene>
<dbReference type="GO" id="GO:0034198">
    <property type="term" value="P:cellular response to amino acid starvation"/>
    <property type="evidence" value="ECO:0007669"/>
    <property type="project" value="TreeGrafter"/>
</dbReference>
<dbReference type="InterPro" id="IPR036322">
    <property type="entry name" value="WD40_repeat_dom_sf"/>
</dbReference>
<feature type="region of interest" description="Disordered" evidence="4">
    <location>
        <begin position="468"/>
        <end position="529"/>
    </location>
</feature>
<keyword evidence="3" id="KW-0863">Zinc-finger</keyword>
<protein>
    <recommendedName>
        <fullName evidence="5">RING-type domain-containing protein</fullName>
    </recommendedName>
</protein>
<evidence type="ECO:0000259" key="5">
    <source>
        <dbReference type="PROSITE" id="PS50089"/>
    </source>
</evidence>
<dbReference type="InterPro" id="IPR015943">
    <property type="entry name" value="WD40/YVTN_repeat-like_dom_sf"/>
</dbReference>
<dbReference type="GO" id="GO:0035591">
    <property type="term" value="F:signaling adaptor activity"/>
    <property type="evidence" value="ECO:0007669"/>
    <property type="project" value="TreeGrafter"/>
</dbReference>
<dbReference type="Proteomes" id="UP000803884">
    <property type="component" value="Unassembled WGS sequence"/>
</dbReference>
<dbReference type="PANTHER" id="PTHR46170:SF1">
    <property type="entry name" value="GATOR COMPLEX PROTEIN WDR59"/>
    <property type="match status" value="1"/>
</dbReference>